<evidence type="ECO:0000313" key="2">
    <source>
        <dbReference type="EMBL" id="PIV64382.1"/>
    </source>
</evidence>
<dbReference type="Pfam" id="PF22557">
    <property type="entry name" value="DuOB"/>
    <property type="match status" value="1"/>
</dbReference>
<accession>A0A2M7E9G2</accession>
<organism evidence="2 3">
    <name type="scientific">bacterium (Candidatus Ratteibacteria) CG01_land_8_20_14_3_00_40_19</name>
    <dbReference type="NCBI Taxonomy" id="2014290"/>
    <lineage>
        <taxon>Bacteria</taxon>
        <taxon>Candidatus Ratteibacteria</taxon>
    </lineage>
</organism>
<proteinExistence type="predicted"/>
<name>A0A2M7E9G2_9BACT</name>
<sequence>MDRTITILAVSRLGNELCVAGVDESGNWIRPTSLSEGWGQFYKVDIYNKNNSPVIALSNVVTIRLIHQIPQIGTPHIEDWEYERSCKPVLVGKLNDSQRLHLFQKISEQSLYSLIESHERSLCLIEPSSIISANFANISYKGKYQPILNFTFQSKQYSYKVTDIYWRALGRDLLAKGHSSVLKGKELQSILQYSKSFLTIRLGRKFKEKYWPFIVGVHTVPQFPVKIDYKNI</sequence>
<dbReference type="EMBL" id="PETL01000122">
    <property type="protein sequence ID" value="PIV64382.1"/>
    <property type="molecule type" value="Genomic_DNA"/>
</dbReference>
<evidence type="ECO:0000313" key="3">
    <source>
        <dbReference type="Proteomes" id="UP000228886"/>
    </source>
</evidence>
<feature type="domain" description="Dual OB-containing" evidence="1">
    <location>
        <begin position="4"/>
        <end position="216"/>
    </location>
</feature>
<dbReference type="Proteomes" id="UP000228886">
    <property type="component" value="Unassembled WGS sequence"/>
</dbReference>
<protein>
    <recommendedName>
        <fullName evidence="1">Dual OB-containing domain-containing protein</fullName>
    </recommendedName>
</protein>
<comment type="caution">
    <text evidence="2">The sequence shown here is derived from an EMBL/GenBank/DDBJ whole genome shotgun (WGS) entry which is preliminary data.</text>
</comment>
<evidence type="ECO:0000259" key="1">
    <source>
        <dbReference type="Pfam" id="PF22557"/>
    </source>
</evidence>
<gene>
    <name evidence="2" type="ORF">COS11_02470</name>
</gene>
<reference evidence="3" key="1">
    <citation type="submission" date="2017-09" db="EMBL/GenBank/DDBJ databases">
        <title>Depth-based differentiation of microbial function through sediment-hosted aquifers and enrichment of novel symbionts in the deep terrestrial subsurface.</title>
        <authorList>
            <person name="Probst A.J."/>
            <person name="Ladd B."/>
            <person name="Jarett J.K."/>
            <person name="Geller-Mcgrath D.E."/>
            <person name="Sieber C.M.K."/>
            <person name="Emerson J.B."/>
            <person name="Anantharaman K."/>
            <person name="Thomas B.C."/>
            <person name="Malmstrom R."/>
            <person name="Stieglmeier M."/>
            <person name="Klingl A."/>
            <person name="Woyke T."/>
            <person name="Ryan C.M."/>
            <person name="Banfield J.F."/>
        </authorList>
    </citation>
    <scope>NUCLEOTIDE SEQUENCE [LARGE SCALE GENOMIC DNA]</scope>
</reference>
<dbReference type="InterPro" id="IPR054335">
    <property type="entry name" value="DuOB_dom"/>
</dbReference>
<dbReference type="AlphaFoldDB" id="A0A2M7E9G2"/>